<dbReference type="RefSeq" id="WP_181582931.1">
    <property type="nucleotide sequence ID" value="NZ_CP059399.1"/>
</dbReference>
<protein>
    <submittedName>
        <fullName evidence="1">Uncharacterized protein</fullName>
    </submittedName>
</protein>
<dbReference type="AlphaFoldDB" id="A0A7D6ZR72"/>
<keyword evidence="2" id="KW-1185">Reference proteome</keyword>
<dbReference type="KEGG" id="nhu:H0264_05370"/>
<evidence type="ECO:0000313" key="2">
    <source>
        <dbReference type="Proteomes" id="UP000515512"/>
    </source>
</evidence>
<gene>
    <name evidence="1" type="ORF">H0264_05370</name>
</gene>
<sequence>MIIFLDFAAGILVGAIAVMALNRRGPHLPPGLRGQRPEDTAMSRDIDENAGGARHIRTYPSWRDRFERRS</sequence>
<proteinExistence type="predicted"/>
<accession>A0A7D6ZR72</accession>
<dbReference type="Proteomes" id="UP000515512">
    <property type="component" value="Chromosome"/>
</dbReference>
<evidence type="ECO:0000313" key="1">
    <source>
        <dbReference type="EMBL" id="QLY31745.1"/>
    </source>
</evidence>
<name>A0A7D6ZR72_9NOCA</name>
<dbReference type="EMBL" id="CP059399">
    <property type="protein sequence ID" value="QLY31745.1"/>
    <property type="molecule type" value="Genomic_DNA"/>
</dbReference>
<organism evidence="1 2">
    <name type="scientific">Nocardia huaxiensis</name>
    <dbReference type="NCBI Taxonomy" id="2755382"/>
    <lineage>
        <taxon>Bacteria</taxon>
        <taxon>Bacillati</taxon>
        <taxon>Actinomycetota</taxon>
        <taxon>Actinomycetes</taxon>
        <taxon>Mycobacteriales</taxon>
        <taxon>Nocardiaceae</taxon>
        <taxon>Nocardia</taxon>
    </lineage>
</organism>
<reference evidence="1 2" key="1">
    <citation type="submission" date="2020-07" db="EMBL/GenBank/DDBJ databases">
        <authorList>
            <person name="Zhuang K."/>
            <person name="Ran Y."/>
        </authorList>
    </citation>
    <scope>NUCLEOTIDE SEQUENCE [LARGE SCALE GENOMIC DNA]</scope>
    <source>
        <strain evidence="1 2">WCH-YHL-001</strain>
    </source>
</reference>